<name>A0A8S1SBB5_9CILI</name>
<dbReference type="OrthoDB" id="307608at2759"/>
<proteinExistence type="predicted"/>
<accession>A0A8S1SBB5</accession>
<keyword evidence="1" id="KW-0175">Coiled coil</keyword>
<evidence type="ECO:0000313" key="3">
    <source>
        <dbReference type="Proteomes" id="UP000689195"/>
    </source>
</evidence>
<evidence type="ECO:0000313" key="2">
    <source>
        <dbReference type="EMBL" id="CAD8137298.1"/>
    </source>
</evidence>
<sequence>MDKFEKRLNQVNMITPKNTINQQSTLKQIDHTKSYASLNEFNRIGEQFDSEVVNLRSQVQILEGKLQFYEREFQIKQSSLEKRIQQLISTSSQLTQQNTQLKLQYQALLNEYQIQQDKIAHQDKGQKEYEDKVRSQLDNYNKYQSEKEQLIQYANKCRERSKQRKQKVKELTTNNSQLIEQIQQLEQELEQANHEKQQIYEQLQQQIMILNEQNEDWQMKYEQIVQNFKSHLADQNESQHEDQLLANHTILDQREAQTVQQQLENYSILQKDLNTLLSQIKNTSVTNPSSFEMQQVIEFAEIFNRMAEKIYELQQKKSMFKEQLKDLQQTQLQNQMLTNKSNSSNQCSNMIDDRTKMLFEQRILELEEYYQKERLQDKNKPYLKIKNQDRKQKQIILILTQFLEEFLQQQNHLKTLNCQINDMQFEYTDKKCNRSFKKATWAIIAIHRIKIIKNSQYYQQVLQFNHLRIDMPIINSLNQMLELVTGQQQLIDTLQKQMENRGSDIFQEQDIQSIVDQELRQQLKSVQMELDINNKKMLEYKLQSEKQIDERDRLINELEQQLRDYPNDYNQQLLEHLEEQNNRVKSIENEFNVLNELVNSLI</sequence>
<dbReference type="Proteomes" id="UP000689195">
    <property type="component" value="Unassembled WGS sequence"/>
</dbReference>
<comment type="caution">
    <text evidence="2">The sequence shown here is derived from an EMBL/GenBank/DDBJ whole genome shotgun (WGS) entry which is preliminary data.</text>
</comment>
<dbReference type="EMBL" id="CAJJDO010000006">
    <property type="protein sequence ID" value="CAD8137298.1"/>
    <property type="molecule type" value="Genomic_DNA"/>
</dbReference>
<feature type="coiled-coil region" evidence="1">
    <location>
        <begin position="52"/>
        <end position="227"/>
    </location>
</feature>
<evidence type="ECO:0000256" key="1">
    <source>
        <dbReference type="SAM" id="Coils"/>
    </source>
</evidence>
<feature type="coiled-coil region" evidence="1">
    <location>
        <begin position="541"/>
        <end position="597"/>
    </location>
</feature>
<keyword evidence="3" id="KW-1185">Reference proteome</keyword>
<reference evidence="2" key="1">
    <citation type="submission" date="2021-01" db="EMBL/GenBank/DDBJ databases">
        <authorList>
            <consortium name="Genoscope - CEA"/>
            <person name="William W."/>
        </authorList>
    </citation>
    <scope>NUCLEOTIDE SEQUENCE</scope>
</reference>
<organism evidence="2 3">
    <name type="scientific">Paramecium pentaurelia</name>
    <dbReference type="NCBI Taxonomy" id="43138"/>
    <lineage>
        <taxon>Eukaryota</taxon>
        <taxon>Sar</taxon>
        <taxon>Alveolata</taxon>
        <taxon>Ciliophora</taxon>
        <taxon>Intramacronucleata</taxon>
        <taxon>Oligohymenophorea</taxon>
        <taxon>Peniculida</taxon>
        <taxon>Parameciidae</taxon>
        <taxon>Paramecium</taxon>
    </lineage>
</organism>
<dbReference type="AlphaFoldDB" id="A0A8S1SBB5"/>
<gene>
    <name evidence="2" type="ORF">PPENT_87.1.T0060021</name>
</gene>
<protein>
    <submittedName>
        <fullName evidence="2">Uncharacterized protein</fullName>
    </submittedName>
</protein>